<feature type="transmembrane region" description="Helical" evidence="1">
    <location>
        <begin position="58"/>
        <end position="76"/>
    </location>
</feature>
<keyword evidence="1" id="KW-0812">Transmembrane</keyword>
<dbReference type="AlphaFoldDB" id="A0AAE0XQ56"/>
<protein>
    <submittedName>
        <fullName evidence="2">Uncharacterized protein</fullName>
    </submittedName>
</protein>
<keyword evidence="3" id="KW-1185">Reference proteome</keyword>
<evidence type="ECO:0000313" key="2">
    <source>
        <dbReference type="EMBL" id="KAK3702597.1"/>
    </source>
</evidence>
<dbReference type="EMBL" id="JAWDGP010007852">
    <property type="protein sequence ID" value="KAK3702597.1"/>
    <property type="molecule type" value="Genomic_DNA"/>
</dbReference>
<proteinExistence type="predicted"/>
<comment type="caution">
    <text evidence="2">The sequence shown here is derived from an EMBL/GenBank/DDBJ whole genome shotgun (WGS) entry which is preliminary data.</text>
</comment>
<reference evidence="2" key="1">
    <citation type="journal article" date="2023" name="G3 (Bethesda)">
        <title>A reference genome for the long-term kleptoplast-retaining sea slug Elysia crispata morphotype clarki.</title>
        <authorList>
            <person name="Eastman K.E."/>
            <person name="Pendleton A.L."/>
            <person name="Shaikh M.A."/>
            <person name="Suttiyut T."/>
            <person name="Ogas R."/>
            <person name="Tomko P."/>
            <person name="Gavelis G."/>
            <person name="Widhalm J.R."/>
            <person name="Wisecaver J.H."/>
        </authorList>
    </citation>
    <scope>NUCLEOTIDE SEQUENCE</scope>
    <source>
        <strain evidence="2">ECLA1</strain>
    </source>
</reference>
<keyword evidence="1" id="KW-1133">Transmembrane helix</keyword>
<keyword evidence="1" id="KW-0472">Membrane</keyword>
<evidence type="ECO:0000313" key="3">
    <source>
        <dbReference type="Proteomes" id="UP001283361"/>
    </source>
</evidence>
<gene>
    <name evidence="2" type="ORF">RRG08_042587</name>
</gene>
<name>A0AAE0XQ56_9GAST</name>
<accession>A0AAE0XQ56</accession>
<sequence length="77" mass="8675">MMSQRYHRPRHESKLLEEPMCLRPESTRSEFPASSSGIILEDADRALIASMRSHVENLTGFFCMVLGPAELLLALIS</sequence>
<dbReference type="Proteomes" id="UP001283361">
    <property type="component" value="Unassembled WGS sequence"/>
</dbReference>
<evidence type="ECO:0000256" key="1">
    <source>
        <dbReference type="SAM" id="Phobius"/>
    </source>
</evidence>
<organism evidence="2 3">
    <name type="scientific">Elysia crispata</name>
    <name type="common">lettuce slug</name>
    <dbReference type="NCBI Taxonomy" id="231223"/>
    <lineage>
        <taxon>Eukaryota</taxon>
        <taxon>Metazoa</taxon>
        <taxon>Spiralia</taxon>
        <taxon>Lophotrochozoa</taxon>
        <taxon>Mollusca</taxon>
        <taxon>Gastropoda</taxon>
        <taxon>Heterobranchia</taxon>
        <taxon>Euthyneura</taxon>
        <taxon>Panpulmonata</taxon>
        <taxon>Sacoglossa</taxon>
        <taxon>Placobranchoidea</taxon>
        <taxon>Plakobranchidae</taxon>
        <taxon>Elysia</taxon>
    </lineage>
</organism>